<dbReference type="Pfam" id="PF00171">
    <property type="entry name" value="Aldedh"/>
    <property type="match status" value="1"/>
</dbReference>
<dbReference type="InterPro" id="IPR016161">
    <property type="entry name" value="Ald_DH/histidinol_DH"/>
</dbReference>
<evidence type="ECO:0000313" key="6">
    <source>
        <dbReference type="EMBL" id="GAD50298.1"/>
    </source>
</evidence>
<keyword evidence="7" id="KW-1185">Reference proteome</keyword>
<dbReference type="PANTHER" id="PTHR11699">
    <property type="entry name" value="ALDEHYDE DEHYDROGENASE-RELATED"/>
    <property type="match status" value="1"/>
</dbReference>
<evidence type="ECO:0000256" key="2">
    <source>
        <dbReference type="ARBA" id="ARBA00023002"/>
    </source>
</evidence>
<dbReference type="InterPro" id="IPR016162">
    <property type="entry name" value="Ald_DH_N"/>
</dbReference>
<feature type="domain" description="Aldehyde dehydrogenase" evidence="5">
    <location>
        <begin position="16"/>
        <end position="461"/>
    </location>
</feature>
<dbReference type="GO" id="GO:0016620">
    <property type="term" value="F:oxidoreductase activity, acting on the aldehyde or oxo group of donors, NAD or NADP as acceptor"/>
    <property type="evidence" value="ECO:0007669"/>
    <property type="project" value="InterPro"/>
</dbReference>
<dbReference type="PROSITE" id="PS00687">
    <property type="entry name" value="ALDEHYDE_DEHYDR_GLU"/>
    <property type="match status" value="1"/>
</dbReference>
<dbReference type="OrthoDB" id="9802947at2"/>
<evidence type="ECO:0000256" key="4">
    <source>
        <dbReference type="RuleBase" id="RU003345"/>
    </source>
</evidence>
<comment type="similarity">
    <text evidence="1 4">Belongs to the aldehyde dehydrogenase family.</text>
</comment>
<dbReference type="PROSITE" id="PS00070">
    <property type="entry name" value="ALDEHYDE_DEHYDR_CYS"/>
    <property type="match status" value="1"/>
</dbReference>
<evidence type="ECO:0000256" key="1">
    <source>
        <dbReference type="ARBA" id="ARBA00009986"/>
    </source>
</evidence>
<protein>
    <submittedName>
        <fullName evidence="6">Putative aldehyde dehydrogenase</fullName>
    </submittedName>
</protein>
<evidence type="ECO:0000256" key="3">
    <source>
        <dbReference type="PROSITE-ProRule" id="PRU10007"/>
    </source>
</evidence>
<name>U3A6D9_9SPHN</name>
<dbReference type="EMBL" id="BASZ01000008">
    <property type="protein sequence ID" value="GAD50298.1"/>
    <property type="molecule type" value="Genomic_DNA"/>
</dbReference>
<dbReference type="Gene3D" id="3.40.605.10">
    <property type="entry name" value="Aldehyde Dehydrogenase, Chain A, domain 1"/>
    <property type="match status" value="1"/>
</dbReference>
<evidence type="ECO:0000313" key="7">
    <source>
        <dbReference type="Proteomes" id="UP000016568"/>
    </source>
</evidence>
<dbReference type="InterPro" id="IPR044086">
    <property type="entry name" value="LUC3-like"/>
</dbReference>
<comment type="caution">
    <text evidence="6">The sequence shown here is derived from an EMBL/GenBank/DDBJ whole genome shotgun (WGS) entry which is preliminary data.</text>
</comment>
<organism evidence="6 7">
    <name type="scientific">Caenibius tardaugens NBRC 16725</name>
    <dbReference type="NCBI Taxonomy" id="1219035"/>
    <lineage>
        <taxon>Bacteria</taxon>
        <taxon>Pseudomonadati</taxon>
        <taxon>Pseudomonadota</taxon>
        <taxon>Alphaproteobacteria</taxon>
        <taxon>Sphingomonadales</taxon>
        <taxon>Erythrobacteraceae</taxon>
        <taxon>Caenibius</taxon>
    </lineage>
</organism>
<dbReference type="FunFam" id="3.40.309.10:FF:000009">
    <property type="entry name" value="Aldehyde dehydrogenase A"/>
    <property type="match status" value="1"/>
</dbReference>
<proteinExistence type="inferred from homology"/>
<keyword evidence="2 4" id="KW-0560">Oxidoreductase</keyword>
<accession>U3A6D9</accession>
<dbReference type="CDD" id="cd07106">
    <property type="entry name" value="ALDH_AldA-AAD23400"/>
    <property type="match status" value="1"/>
</dbReference>
<evidence type="ECO:0000259" key="5">
    <source>
        <dbReference type="Pfam" id="PF00171"/>
    </source>
</evidence>
<dbReference type="InterPro" id="IPR016163">
    <property type="entry name" value="Ald_DH_C"/>
</dbReference>
<reference evidence="6 7" key="1">
    <citation type="submission" date="2013-09" db="EMBL/GenBank/DDBJ databases">
        <title>Whole genome shotgun sequence of Novosphingobium tardaugens NBRC 16725.</title>
        <authorList>
            <person name="Isaki S."/>
            <person name="Hosoyama A."/>
            <person name="Tsuchikane K."/>
            <person name="Katsumata H."/>
            <person name="Ando Y."/>
            <person name="Yamazaki S."/>
            <person name="Fujita N."/>
        </authorList>
    </citation>
    <scope>NUCLEOTIDE SEQUENCE [LARGE SCALE GENOMIC DNA]</scope>
    <source>
        <strain evidence="6 7">NBRC 16725</strain>
    </source>
</reference>
<dbReference type="SUPFAM" id="SSF53720">
    <property type="entry name" value="ALDH-like"/>
    <property type="match status" value="1"/>
</dbReference>
<dbReference type="InterPro" id="IPR029510">
    <property type="entry name" value="Ald_DH_CS_GLU"/>
</dbReference>
<feature type="active site" evidence="3">
    <location>
        <position position="242"/>
    </location>
</feature>
<dbReference type="Proteomes" id="UP000016568">
    <property type="component" value="Unassembled WGS sequence"/>
</dbReference>
<dbReference type="Gene3D" id="3.40.309.10">
    <property type="entry name" value="Aldehyde Dehydrogenase, Chain A, domain 2"/>
    <property type="match status" value="1"/>
</dbReference>
<dbReference type="RefSeq" id="WP_021691116.1">
    <property type="nucleotide sequence ID" value="NZ_BASZ01000008.1"/>
</dbReference>
<dbReference type="eggNOG" id="COG1012">
    <property type="taxonomic scope" value="Bacteria"/>
</dbReference>
<gene>
    <name evidence="6" type="ORF">NT2_08_00850</name>
</gene>
<dbReference type="FunFam" id="3.40.605.10:FF:000007">
    <property type="entry name" value="NAD/NADP-dependent betaine aldehyde dehydrogenase"/>
    <property type="match status" value="1"/>
</dbReference>
<sequence length="469" mass="50000">MGATLKMLIDGALVDGESTLDVVNPATAKHYATVACASAAQADAAIAAAKKAQPAWAALPFKTRAEYLVKLADALDGKAEDLARSLVQEQGKPLPEAQAEIAYAAIFLRSFAAMELPVEVLQDDADLKVEMHYRPLGVVVGIAPWNFPVLIAFNKVAPAILLGNTMVLKPAPTTPVTTLMVGELAKEILPPGVLNIIVDRNDLGAHLTSHPDVAKVSFTGSTATGKKVAASAASSLKRLTLELGGNDAGVVLDDVDVKKVAKGVVDSAFMNAGQVCIALKRLYVADEIYDEMCDELAKLVSDLQYGDGLEQGVRVGPLQNEMQYKKAQAYLEHAANDGKIIAGGTTGDGEGYFIRPTVVRDIDDASPLVQEEQFAPILPVLRYSDVEEVIERANDTNLGLGGSVWSSSIDRAYDYAQRIDSGTVWINHHTHFAPHIPFGGSKESGIGVEFSTHGLSEFAQKSVISINRR</sequence>
<dbReference type="InterPro" id="IPR015590">
    <property type="entry name" value="Aldehyde_DH_dom"/>
</dbReference>
<dbReference type="InterPro" id="IPR016160">
    <property type="entry name" value="Ald_DH_CS_CYS"/>
</dbReference>
<dbReference type="KEGG" id="ntd:EGO55_03335"/>
<dbReference type="AlphaFoldDB" id="U3A6D9"/>